<protein>
    <recommendedName>
        <fullName evidence="3">Fungal N-terminal domain-containing protein</fullName>
    </recommendedName>
</protein>
<dbReference type="OrthoDB" id="1577640at2759"/>
<dbReference type="SUPFAM" id="SSF48403">
    <property type="entry name" value="Ankyrin repeat"/>
    <property type="match status" value="1"/>
</dbReference>
<evidence type="ECO:0008006" key="3">
    <source>
        <dbReference type="Google" id="ProtNLM"/>
    </source>
</evidence>
<dbReference type="Gene3D" id="1.25.40.20">
    <property type="entry name" value="Ankyrin repeat-containing domain"/>
    <property type="match status" value="1"/>
</dbReference>
<sequence>MAELALAIIPLGITVTSGLVKYLKAFSDHDEDRARLARQAERFESTFQSLDTVLKRSQLTPELSVSASEASVCLRECQTALKELETLQQKIFSTTTSAGSTTAHARTKDKIKDGCKKLIYPLRRPDIETLQEALDKLSTPLTLALGMLHLDEESLTRKILNEQTVEIQRNTVVSSNTSTVIEGLRHPISQIGSSLPVLQTSVDAIVPHFDQRFDQISYLMSYQQAQIKSLLDIAGQARNQHHLEPKRQPSSNHSGEQGNYLAACEIQQELRAPSSRADSVSMCSCQRRRIMRPYFMNLSSPCIACQDLWKGQILLWRELLDYYEQNQSVARIHYGPLSLAIIRNNLSEVERLLSLYPHMIEEESYYRETPLHLAIYRPDILKALAKKARPELWVLFSNDNATALTLALKVSRNICNSEKGLDESCCPCTLPLRVIFAAGCPIIPYRDFSCYHGLRSKDCFFEASLHCKTLLAKELRSRRLQLLDLARNKLSITEISNFTPLEKVPDNDAIEIDRLLRQKGILSLGPLSTFVDEDLRRWHRQGVVHCYIPIFFYLASPEDANVFIDAEFEMPCADQGHDSSLERALIDQECRRTYLISVEYAIWLFDRRAPLWKWSYRFTGPMSSIFVLADILGIHKYERPNHDDANGKAEEYLSKSVLIDKCSCLCSPDGCTPFTSRMKWLAHPNKQDEDLTLQDYAMSFGSHVAVYGRGLNLRHHTTMVRQSTFSALKLRHTCLDRPGYSGHPYGLYWMYCIDPVTELEPDEKEFEILNVDVEAKNQLDEVVAMFQDFVLTGRETAMSSESDTFDLDYSAFDEPSAPGIDDLYYKRVLEFWDHIWVGRMEVALDAVAKGWEDKLHGQDDLVQISTCEEADEETEDREEIDDDVIFNRIIQRIQDI</sequence>
<reference evidence="1 2" key="1">
    <citation type="submission" date="2020-05" db="EMBL/GenBank/DDBJ databases">
        <title>Identification and distribution of gene clusters putatively required for synthesis of sphingolipid metabolism inhibitors in phylogenetically diverse species of the filamentous fungus Fusarium.</title>
        <authorList>
            <person name="Kim H.-S."/>
            <person name="Busman M."/>
            <person name="Brown D.W."/>
            <person name="Divon H."/>
            <person name="Uhlig S."/>
            <person name="Proctor R.H."/>
        </authorList>
    </citation>
    <scope>NUCLEOTIDE SEQUENCE [LARGE SCALE GENOMIC DNA]</scope>
    <source>
        <strain evidence="1 2">NRRL 36939</strain>
    </source>
</reference>
<dbReference type="EMBL" id="JAAOAS010000445">
    <property type="protein sequence ID" value="KAF5576007.1"/>
    <property type="molecule type" value="Genomic_DNA"/>
</dbReference>
<name>A0A8H5NRD3_9HYPO</name>
<evidence type="ECO:0000313" key="1">
    <source>
        <dbReference type="EMBL" id="KAF5576007.1"/>
    </source>
</evidence>
<comment type="caution">
    <text evidence="1">The sequence shown here is derived from an EMBL/GenBank/DDBJ whole genome shotgun (WGS) entry which is preliminary data.</text>
</comment>
<dbReference type="AlphaFoldDB" id="A0A8H5NRD3"/>
<dbReference type="Proteomes" id="UP000546213">
    <property type="component" value="Unassembled WGS sequence"/>
</dbReference>
<proteinExistence type="predicted"/>
<accession>A0A8H5NRD3</accession>
<organism evidence="1 2">
    <name type="scientific">Fusarium pseudocircinatum</name>
    <dbReference type="NCBI Taxonomy" id="56676"/>
    <lineage>
        <taxon>Eukaryota</taxon>
        <taxon>Fungi</taxon>
        <taxon>Dikarya</taxon>
        <taxon>Ascomycota</taxon>
        <taxon>Pezizomycotina</taxon>
        <taxon>Sordariomycetes</taxon>
        <taxon>Hypocreomycetidae</taxon>
        <taxon>Hypocreales</taxon>
        <taxon>Nectriaceae</taxon>
        <taxon>Fusarium</taxon>
        <taxon>Fusarium fujikuroi species complex</taxon>
    </lineage>
</organism>
<dbReference type="InterPro" id="IPR036770">
    <property type="entry name" value="Ankyrin_rpt-contain_sf"/>
</dbReference>
<keyword evidence="2" id="KW-1185">Reference proteome</keyword>
<gene>
    <name evidence="1" type="ORF">FPCIR_12853</name>
</gene>
<evidence type="ECO:0000313" key="2">
    <source>
        <dbReference type="Proteomes" id="UP000546213"/>
    </source>
</evidence>